<dbReference type="InterPro" id="IPR000847">
    <property type="entry name" value="LysR_HTH_N"/>
</dbReference>
<keyword evidence="4" id="KW-0804">Transcription</keyword>
<dbReference type="PRINTS" id="PR00039">
    <property type="entry name" value="HTHLYSR"/>
</dbReference>
<evidence type="ECO:0000259" key="5">
    <source>
        <dbReference type="PROSITE" id="PS50931"/>
    </source>
</evidence>
<feature type="domain" description="HTH lysR-type" evidence="5">
    <location>
        <begin position="1"/>
        <end position="58"/>
    </location>
</feature>
<evidence type="ECO:0000256" key="2">
    <source>
        <dbReference type="ARBA" id="ARBA00023015"/>
    </source>
</evidence>
<dbReference type="CDD" id="cd05466">
    <property type="entry name" value="PBP2_LTTR_substrate"/>
    <property type="match status" value="1"/>
</dbReference>
<dbReference type="InterPro" id="IPR036388">
    <property type="entry name" value="WH-like_DNA-bd_sf"/>
</dbReference>
<dbReference type="Gene3D" id="1.10.10.10">
    <property type="entry name" value="Winged helix-like DNA-binding domain superfamily/Winged helix DNA-binding domain"/>
    <property type="match status" value="1"/>
</dbReference>
<dbReference type="GO" id="GO:0000976">
    <property type="term" value="F:transcription cis-regulatory region binding"/>
    <property type="evidence" value="ECO:0007669"/>
    <property type="project" value="TreeGrafter"/>
</dbReference>
<dbReference type="PANTHER" id="PTHR30126:SF100">
    <property type="entry name" value="LYSR-FAMILY TRANSCRIPTIONAL REGULATOR"/>
    <property type="match status" value="1"/>
</dbReference>
<proteinExistence type="inferred from homology"/>
<accession>A0AAJ5USI4</accession>
<dbReference type="AlphaFoldDB" id="A0AAJ5USI4"/>
<dbReference type="PROSITE" id="PS50931">
    <property type="entry name" value="HTH_LYSR"/>
    <property type="match status" value="1"/>
</dbReference>
<evidence type="ECO:0000313" key="6">
    <source>
        <dbReference type="EMBL" id="WDV07961.1"/>
    </source>
</evidence>
<dbReference type="SUPFAM" id="SSF46785">
    <property type="entry name" value="Winged helix' DNA-binding domain"/>
    <property type="match status" value="1"/>
</dbReference>
<dbReference type="RefSeq" id="WP_274796134.1">
    <property type="nucleotide sequence ID" value="NZ_CP113527.1"/>
</dbReference>
<dbReference type="EMBL" id="CP113527">
    <property type="protein sequence ID" value="WDV07961.1"/>
    <property type="molecule type" value="Genomic_DNA"/>
</dbReference>
<dbReference type="KEGG" id="liu:OU989_05585"/>
<dbReference type="Pfam" id="PF03466">
    <property type="entry name" value="LysR_substrate"/>
    <property type="match status" value="1"/>
</dbReference>
<dbReference type="SUPFAM" id="SSF53850">
    <property type="entry name" value="Periplasmic binding protein-like II"/>
    <property type="match status" value="1"/>
</dbReference>
<dbReference type="Proteomes" id="UP001219585">
    <property type="component" value="Chromosome"/>
</dbReference>
<dbReference type="Pfam" id="PF00126">
    <property type="entry name" value="HTH_1"/>
    <property type="match status" value="1"/>
</dbReference>
<name>A0AAJ5USI4_9BACI</name>
<evidence type="ECO:0000256" key="3">
    <source>
        <dbReference type="ARBA" id="ARBA00023125"/>
    </source>
</evidence>
<dbReference type="InterPro" id="IPR036390">
    <property type="entry name" value="WH_DNA-bd_sf"/>
</dbReference>
<dbReference type="InterPro" id="IPR005119">
    <property type="entry name" value="LysR_subst-bd"/>
</dbReference>
<keyword evidence="3" id="KW-0238">DNA-binding</keyword>
<keyword evidence="2" id="KW-0805">Transcription regulation</keyword>
<dbReference type="FunFam" id="1.10.10.10:FF:000001">
    <property type="entry name" value="LysR family transcriptional regulator"/>
    <property type="match status" value="1"/>
</dbReference>
<sequence>MEIRHLKTFKTIVETGGFTKAADKLGYAQSTITSHIKSLEIELDQPLFDRIGKQIILTETGKQLLPYSNKMLQLYKDIKEVTSVNGEVGGDIVISAPEALLIYRFPPIIKEFKDKYPNVNIEWHHLDPLNFKEELITGNADISFLLGNELNDVDILTEKLWDERMMFLYPNDFDWNNKCSNLLYTEKGCSYRFLFEQFIQEYNIPSKSTIEFWSIEAIKQSIISGLGISMLPYVTVENELSEKKLSGMEYQTGCKIATYLMYHKNKWLSPAVKAFIEMVRKHVQG</sequence>
<dbReference type="GO" id="GO:0003700">
    <property type="term" value="F:DNA-binding transcription factor activity"/>
    <property type="evidence" value="ECO:0007669"/>
    <property type="project" value="InterPro"/>
</dbReference>
<evidence type="ECO:0000256" key="4">
    <source>
        <dbReference type="ARBA" id="ARBA00023163"/>
    </source>
</evidence>
<dbReference type="Gene3D" id="3.40.190.290">
    <property type="match status" value="1"/>
</dbReference>
<protein>
    <submittedName>
        <fullName evidence="6">LysR family transcriptional regulator</fullName>
    </submittedName>
</protein>
<gene>
    <name evidence="6" type="ORF">OU989_05585</name>
</gene>
<evidence type="ECO:0000256" key="1">
    <source>
        <dbReference type="ARBA" id="ARBA00009437"/>
    </source>
</evidence>
<comment type="similarity">
    <text evidence="1">Belongs to the LysR transcriptional regulatory family.</text>
</comment>
<evidence type="ECO:0000313" key="7">
    <source>
        <dbReference type="Proteomes" id="UP001219585"/>
    </source>
</evidence>
<reference evidence="6" key="1">
    <citation type="submission" date="2022-11" db="EMBL/GenBank/DDBJ databases">
        <title>Lysinibacillus irui.</title>
        <authorList>
            <person name="Akintayo S.O."/>
        </authorList>
    </citation>
    <scope>NUCLEOTIDE SEQUENCE</scope>
    <source>
        <strain evidence="6">IRB4-01</strain>
    </source>
</reference>
<organism evidence="6 7">
    <name type="scientific">Lysinibacillus irui</name>
    <dbReference type="NCBI Taxonomy" id="2998077"/>
    <lineage>
        <taxon>Bacteria</taxon>
        <taxon>Bacillati</taxon>
        <taxon>Bacillota</taxon>
        <taxon>Bacilli</taxon>
        <taxon>Bacillales</taxon>
        <taxon>Bacillaceae</taxon>
        <taxon>Lysinibacillus</taxon>
    </lineage>
</organism>
<dbReference type="PANTHER" id="PTHR30126">
    <property type="entry name" value="HTH-TYPE TRANSCRIPTIONAL REGULATOR"/>
    <property type="match status" value="1"/>
</dbReference>